<proteinExistence type="predicted"/>
<reference evidence="2" key="1">
    <citation type="submission" date="2010-08" db="EMBL/GenBank/DDBJ databases">
        <authorList>
            <consortium name="Caenorhabditis japonica Sequencing Consortium"/>
            <person name="Wilson R.K."/>
        </authorList>
    </citation>
    <scope>NUCLEOTIDE SEQUENCE [LARGE SCALE GENOMIC DNA]</scope>
    <source>
        <strain evidence="2">DF5081</strain>
    </source>
</reference>
<reference evidence="1" key="2">
    <citation type="submission" date="2022-06" db="UniProtKB">
        <authorList>
            <consortium name="EnsemblMetazoa"/>
        </authorList>
    </citation>
    <scope>IDENTIFICATION</scope>
    <source>
        <strain evidence="1">DF5081</strain>
    </source>
</reference>
<dbReference type="AlphaFoldDB" id="A0A8R1EF34"/>
<sequence>MTSPHRVIADLKRAGTMSCRLHTRAVPLPYPCQSHVMSLPIGKVPGAYFPLPYTCHAHTAPLSVGNVPYPGHTRAITTL</sequence>
<dbReference type="EnsemblMetazoa" id="CJA34491.1">
    <property type="protein sequence ID" value="CJA34491.1"/>
    <property type="gene ID" value="WBGene00210338"/>
</dbReference>
<name>A0A8R1EF34_CAEJA</name>
<keyword evidence="2" id="KW-1185">Reference proteome</keyword>
<dbReference type="Proteomes" id="UP000005237">
    <property type="component" value="Unassembled WGS sequence"/>
</dbReference>
<accession>A0A8R1EF34</accession>
<evidence type="ECO:0000313" key="1">
    <source>
        <dbReference type="EnsemblMetazoa" id="CJA34491.1"/>
    </source>
</evidence>
<organism evidence="1 2">
    <name type="scientific">Caenorhabditis japonica</name>
    <dbReference type="NCBI Taxonomy" id="281687"/>
    <lineage>
        <taxon>Eukaryota</taxon>
        <taxon>Metazoa</taxon>
        <taxon>Ecdysozoa</taxon>
        <taxon>Nematoda</taxon>
        <taxon>Chromadorea</taxon>
        <taxon>Rhabditida</taxon>
        <taxon>Rhabditina</taxon>
        <taxon>Rhabditomorpha</taxon>
        <taxon>Rhabditoidea</taxon>
        <taxon>Rhabditidae</taxon>
        <taxon>Peloderinae</taxon>
        <taxon>Caenorhabditis</taxon>
    </lineage>
</organism>
<protein>
    <submittedName>
        <fullName evidence="1">Uncharacterized protein</fullName>
    </submittedName>
</protein>
<evidence type="ECO:0000313" key="2">
    <source>
        <dbReference type="Proteomes" id="UP000005237"/>
    </source>
</evidence>